<name>A0A9P4W5X2_CURKU</name>
<dbReference type="OrthoDB" id="3678042at2759"/>
<evidence type="ECO:0008006" key="3">
    <source>
        <dbReference type="Google" id="ProtNLM"/>
    </source>
</evidence>
<evidence type="ECO:0000313" key="2">
    <source>
        <dbReference type="Proteomes" id="UP000801428"/>
    </source>
</evidence>
<protein>
    <recommendedName>
        <fullName evidence="3">F-box domain-containing protein</fullName>
    </recommendedName>
</protein>
<dbReference type="AlphaFoldDB" id="A0A9P4W5X2"/>
<dbReference type="EMBL" id="SWKU01000050">
    <property type="protein sequence ID" value="KAF2993576.1"/>
    <property type="molecule type" value="Genomic_DNA"/>
</dbReference>
<proteinExistence type="predicted"/>
<accession>A0A9P4W5X2</accession>
<gene>
    <name evidence="1" type="ORF">E8E13_000011</name>
</gene>
<dbReference type="Proteomes" id="UP000801428">
    <property type="component" value="Unassembled WGS sequence"/>
</dbReference>
<evidence type="ECO:0000313" key="1">
    <source>
        <dbReference type="EMBL" id="KAF2993576.1"/>
    </source>
</evidence>
<sequence length="320" mass="36610">MVSLIDLLSNTYAPVQMMILPYLDVADVIALTLTCKGFDQLQPTLKVTSYDVNRFLKRFFDDPLEFRSVQAECGAIIVGAEVRNWFSRSTLAPCNLEIHVADDIKIKTVSWAQKCSRSDLYNYHMNEPHELLLFGEEGTDIKELSRKRRIGDEHTWTIELNTTGLRGPKVPDAVLESTTYSLRVWSDSSIPGLVCFYSLDFDDGLLQHPVLKHSYIVMTGHDSSQMYYNSRTAALCRRLNELTRVEITKMPERDRPAAFGDLVDDLDNARGLRDEFVLPDSWTFYDDDVIAYLDKAWKVQQSIDKKEEAARKAEFKSLTS</sequence>
<keyword evidence="2" id="KW-1185">Reference proteome</keyword>
<organism evidence="1 2">
    <name type="scientific">Curvularia kusanoi</name>
    <name type="common">Cochliobolus kusanoi</name>
    <dbReference type="NCBI Taxonomy" id="90978"/>
    <lineage>
        <taxon>Eukaryota</taxon>
        <taxon>Fungi</taxon>
        <taxon>Dikarya</taxon>
        <taxon>Ascomycota</taxon>
        <taxon>Pezizomycotina</taxon>
        <taxon>Dothideomycetes</taxon>
        <taxon>Pleosporomycetidae</taxon>
        <taxon>Pleosporales</taxon>
        <taxon>Pleosporineae</taxon>
        <taxon>Pleosporaceae</taxon>
        <taxon>Curvularia</taxon>
    </lineage>
</organism>
<comment type="caution">
    <text evidence="1">The sequence shown here is derived from an EMBL/GenBank/DDBJ whole genome shotgun (WGS) entry which is preliminary data.</text>
</comment>
<reference evidence="1" key="1">
    <citation type="submission" date="2019-04" db="EMBL/GenBank/DDBJ databases">
        <title>Sequencing of skin fungus with MAO and IRED activity.</title>
        <authorList>
            <person name="Marsaioli A.J."/>
            <person name="Bonatto J.M.C."/>
            <person name="Reis Junior O."/>
        </authorList>
    </citation>
    <scope>NUCLEOTIDE SEQUENCE</scope>
    <source>
        <strain evidence="1">30M1</strain>
    </source>
</reference>